<feature type="domain" description="Orc1-like AAA ATPase" evidence="1">
    <location>
        <begin position="22"/>
        <end position="208"/>
    </location>
</feature>
<dbReference type="KEGG" id="psey:GU243_11125"/>
<reference evidence="2 3" key="1">
    <citation type="submission" date="2020-01" db="EMBL/GenBank/DDBJ databases">
        <title>Pseudarthrobacter psychrotolerans sp. nov., isolated from antarctic soil.</title>
        <authorList>
            <person name="Shin Y."/>
            <person name="Park W."/>
        </authorList>
    </citation>
    <scope>NUCLEOTIDE SEQUENCE [LARGE SCALE GENOMIC DNA]</scope>
    <source>
        <strain evidence="2 3">YJ56</strain>
    </source>
</reference>
<name>A0A6P1NT52_9MICC</name>
<dbReference type="Proteomes" id="UP000464186">
    <property type="component" value="Chromosome"/>
</dbReference>
<proteinExistence type="predicted"/>
<dbReference type="PANTHER" id="PTHR34301:SF8">
    <property type="entry name" value="ATPASE DOMAIN-CONTAINING PROTEIN"/>
    <property type="match status" value="1"/>
</dbReference>
<dbReference type="Pfam" id="PF13191">
    <property type="entry name" value="AAA_16"/>
    <property type="match status" value="1"/>
</dbReference>
<dbReference type="PANTHER" id="PTHR34301">
    <property type="entry name" value="DNA-BINDING PROTEIN-RELATED"/>
    <property type="match status" value="1"/>
</dbReference>
<dbReference type="InterPro" id="IPR041664">
    <property type="entry name" value="AAA_16"/>
</dbReference>
<dbReference type="SUPFAM" id="SSF52540">
    <property type="entry name" value="P-loop containing nucleoside triphosphate hydrolases"/>
    <property type="match status" value="1"/>
</dbReference>
<organism evidence="2 3">
    <name type="scientific">Pseudarthrobacter psychrotolerans</name>
    <dbReference type="NCBI Taxonomy" id="2697569"/>
    <lineage>
        <taxon>Bacteria</taxon>
        <taxon>Bacillati</taxon>
        <taxon>Actinomycetota</taxon>
        <taxon>Actinomycetes</taxon>
        <taxon>Micrococcales</taxon>
        <taxon>Micrococcaceae</taxon>
        <taxon>Pseudarthrobacter</taxon>
    </lineage>
</organism>
<protein>
    <submittedName>
        <fullName evidence="2">AAA family ATPase</fullName>
    </submittedName>
</protein>
<dbReference type="AlphaFoldDB" id="A0A6P1NT52"/>
<dbReference type="EMBL" id="CP047898">
    <property type="protein sequence ID" value="QHK22283.1"/>
    <property type="molecule type" value="Genomic_DNA"/>
</dbReference>
<evidence type="ECO:0000313" key="3">
    <source>
        <dbReference type="Proteomes" id="UP000464186"/>
    </source>
</evidence>
<gene>
    <name evidence="2" type="ORF">GU243_11125</name>
</gene>
<dbReference type="Gene3D" id="3.40.50.300">
    <property type="entry name" value="P-loop containing nucleotide triphosphate hydrolases"/>
    <property type="match status" value="1"/>
</dbReference>
<keyword evidence="3" id="KW-1185">Reference proteome</keyword>
<sequence length="402" mass="44800">MAGGVPIKNPYRPGAANTPLFLAGRESQERILRAILRGAPEIPANYRITGVRGVGKTVLLKHFEEVTKRELNWAVGRLQLEPRHNREDAIVGVLHDLLLDVQAQVSRTESFRQKTEAVISGARSLATMAFEDVTVSLGGSANSKESNLAADLLETARIAVRSGRAGLVLMLDEAQVLVDDKDRDGQHPLSLLIAAVNTLQEQQVPVALVLCGLPTLIANLLKARTYSERMFREEEVGRLTRDQTREAFLRPLDGTGKEASEDLLSAVMDDVEGYPYFVQLWGAELWDDAVDTSLNVLTADLLKGLRESIFKRLDHDFYSPRLDSLTPAEQDLLLLTGDCDYPPLRTADIHNVTSRKQGNVNVLMGRLADQGVVYRLQKGLYEYTAPNFHEYLIRRKSRSMWT</sequence>
<evidence type="ECO:0000259" key="1">
    <source>
        <dbReference type="Pfam" id="PF13191"/>
    </source>
</evidence>
<accession>A0A6P1NT52</accession>
<dbReference type="InterPro" id="IPR027417">
    <property type="entry name" value="P-loop_NTPase"/>
</dbReference>
<evidence type="ECO:0000313" key="2">
    <source>
        <dbReference type="EMBL" id="QHK22283.1"/>
    </source>
</evidence>